<dbReference type="PANTHER" id="PTHR30136">
    <property type="entry name" value="HELIX-TURN-HELIX TRANSCRIPTIONAL REGULATOR, ICLR FAMILY"/>
    <property type="match status" value="1"/>
</dbReference>
<dbReference type="InterPro" id="IPR050707">
    <property type="entry name" value="HTH_MetabolicPath_Reg"/>
</dbReference>
<feature type="domain" description="IclR-ED" evidence="5">
    <location>
        <begin position="76"/>
        <end position="250"/>
    </location>
</feature>
<protein>
    <submittedName>
        <fullName evidence="6">IclR family transcriptional regulator</fullName>
    </submittedName>
</protein>
<dbReference type="RefSeq" id="WP_379140283.1">
    <property type="nucleotide sequence ID" value="NZ_JBHUEN010000010.1"/>
</dbReference>
<sequence>MTDGSDIEERRGVQSIDFVGHLLEALVKANGAITLKRLSDETGVPAAKLHRYLTSLIRIGLASQRQNDARYDLGPLAIRLGLAALGRRDVIGFAENALNAVLDRHGLTGHLSVWSDNGPVIVRTHHGGRPLVTSLGLGRVLPVTRSATGLVFLAYLPPNATRELAELETAGPEDQEKIRQAVEETREHGIGFVDGTIIPGLAALSAPVFDFDGSLACVVTATGMAGAFGPDGASGAIARELTAAAELGRG</sequence>
<dbReference type="InterPro" id="IPR036388">
    <property type="entry name" value="WH-like_DNA-bd_sf"/>
</dbReference>
<dbReference type="PANTHER" id="PTHR30136:SF8">
    <property type="entry name" value="TRANSCRIPTIONAL REGULATORY PROTEIN"/>
    <property type="match status" value="1"/>
</dbReference>
<evidence type="ECO:0000256" key="3">
    <source>
        <dbReference type="ARBA" id="ARBA00023163"/>
    </source>
</evidence>
<dbReference type="SMART" id="SM00346">
    <property type="entry name" value="HTH_ICLR"/>
    <property type="match status" value="1"/>
</dbReference>
<organism evidence="6 7">
    <name type="scientific">Paracoccus pacificus</name>
    <dbReference type="NCBI Taxonomy" id="1463598"/>
    <lineage>
        <taxon>Bacteria</taxon>
        <taxon>Pseudomonadati</taxon>
        <taxon>Pseudomonadota</taxon>
        <taxon>Alphaproteobacteria</taxon>
        <taxon>Rhodobacterales</taxon>
        <taxon>Paracoccaceae</taxon>
        <taxon>Paracoccus</taxon>
    </lineage>
</organism>
<dbReference type="Pfam" id="PF01614">
    <property type="entry name" value="IclR_C"/>
    <property type="match status" value="1"/>
</dbReference>
<evidence type="ECO:0000313" key="6">
    <source>
        <dbReference type="EMBL" id="MFD1880882.1"/>
    </source>
</evidence>
<dbReference type="SUPFAM" id="SSF55781">
    <property type="entry name" value="GAF domain-like"/>
    <property type="match status" value="1"/>
</dbReference>
<dbReference type="PROSITE" id="PS51077">
    <property type="entry name" value="HTH_ICLR"/>
    <property type="match status" value="1"/>
</dbReference>
<evidence type="ECO:0000259" key="5">
    <source>
        <dbReference type="PROSITE" id="PS51078"/>
    </source>
</evidence>
<accession>A0ABW4R3P4</accession>
<evidence type="ECO:0000256" key="1">
    <source>
        <dbReference type="ARBA" id="ARBA00023015"/>
    </source>
</evidence>
<dbReference type="InterPro" id="IPR014757">
    <property type="entry name" value="Tscrpt_reg_IclR_C"/>
</dbReference>
<dbReference type="Pfam" id="PF09339">
    <property type="entry name" value="HTH_IclR"/>
    <property type="match status" value="1"/>
</dbReference>
<keyword evidence="3" id="KW-0804">Transcription</keyword>
<gene>
    <name evidence="6" type="ORF">ACFSCT_04030</name>
</gene>
<keyword evidence="2" id="KW-0238">DNA-binding</keyword>
<dbReference type="EMBL" id="JBHUEN010000010">
    <property type="protein sequence ID" value="MFD1880882.1"/>
    <property type="molecule type" value="Genomic_DNA"/>
</dbReference>
<evidence type="ECO:0000259" key="4">
    <source>
        <dbReference type="PROSITE" id="PS51077"/>
    </source>
</evidence>
<reference evidence="7" key="1">
    <citation type="journal article" date="2019" name="Int. J. Syst. Evol. Microbiol.">
        <title>The Global Catalogue of Microorganisms (GCM) 10K type strain sequencing project: providing services to taxonomists for standard genome sequencing and annotation.</title>
        <authorList>
            <consortium name="The Broad Institute Genomics Platform"/>
            <consortium name="The Broad Institute Genome Sequencing Center for Infectious Disease"/>
            <person name="Wu L."/>
            <person name="Ma J."/>
        </authorList>
    </citation>
    <scope>NUCLEOTIDE SEQUENCE [LARGE SCALE GENOMIC DNA]</scope>
    <source>
        <strain evidence="7">CCUG 56029</strain>
    </source>
</reference>
<name>A0ABW4R3P4_9RHOB</name>
<dbReference type="Gene3D" id="3.30.450.40">
    <property type="match status" value="1"/>
</dbReference>
<dbReference type="PROSITE" id="PS51078">
    <property type="entry name" value="ICLR_ED"/>
    <property type="match status" value="1"/>
</dbReference>
<dbReference type="Proteomes" id="UP001597213">
    <property type="component" value="Unassembled WGS sequence"/>
</dbReference>
<keyword evidence="7" id="KW-1185">Reference proteome</keyword>
<proteinExistence type="predicted"/>
<dbReference type="Gene3D" id="1.10.10.10">
    <property type="entry name" value="Winged helix-like DNA-binding domain superfamily/Winged helix DNA-binding domain"/>
    <property type="match status" value="1"/>
</dbReference>
<dbReference type="InterPro" id="IPR029016">
    <property type="entry name" value="GAF-like_dom_sf"/>
</dbReference>
<feature type="domain" description="HTH iclR-type" evidence="4">
    <location>
        <begin position="13"/>
        <end position="75"/>
    </location>
</feature>
<dbReference type="SUPFAM" id="SSF46785">
    <property type="entry name" value="Winged helix' DNA-binding domain"/>
    <property type="match status" value="1"/>
</dbReference>
<comment type="caution">
    <text evidence="6">The sequence shown here is derived from an EMBL/GenBank/DDBJ whole genome shotgun (WGS) entry which is preliminary data.</text>
</comment>
<keyword evidence="1" id="KW-0805">Transcription regulation</keyword>
<evidence type="ECO:0000313" key="7">
    <source>
        <dbReference type="Proteomes" id="UP001597213"/>
    </source>
</evidence>
<dbReference type="InterPro" id="IPR036390">
    <property type="entry name" value="WH_DNA-bd_sf"/>
</dbReference>
<evidence type="ECO:0000256" key="2">
    <source>
        <dbReference type="ARBA" id="ARBA00023125"/>
    </source>
</evidence>
<dbReference type="InterPro" id="IPR005471">
    <property type="entry name" value="Tscrpt_reg_IclR_N"/>
</dbReference>